<feature type="compositionally biased region" description="Basic and acidic residues" evidence="1">
    <location>
        <begin position="258"/>
        <end position="286"/>
    </location>
</feature>
<dbReference type="OrthoDB" id="10636568at2759"/>
<evidence type="ECO:0000313" key="2">
    <source>
        <dbReference type="EMBL" id="OCK81207.1"/>
    </source>
</evidence>
<organism evidence="2 3">
    <name type="scientific">Lepidopterella palustris CBS 459.81</name>
    <dbReference type="NCBI Taxonomy" id="1314670"/>
    <lineage>
        <taxon>Eukaryota</taxon>
        <taxon>Fungi</taxon>
        <taxon>Dikarya</taxon>
        <taxon>Ascomycota</taxon>
        <taxon>Pezizomycotina</taxon>
        <taxon>Dothideomycetes</taxon>
        <taxon>Pleosporomycetidae</taxon>
        <taxon>Mytilinidiales</taxon>
        <taxon>Argynnaceae</taxon>
        <taxon>Lepidopterella</taxon>
    </lineage>
</organism>
<dbReference type="AlphaFoldDB" id="A0A8E2EC11"/>
<reference evidence="2 3" key="1">
    <citation type="journal article" date="2016" name="Nat. Commun.">
        <title>Ectomycorrhizal ecology is imprinted in the genome of the dominant symbiotic fungus Cenococcum geophilum.</title>
        <authorList>
            <consortium name="DOE Joint Genome Institute"/>
            <person name="Peter M."/>
            <person name="Kohler A."/>
            <person name="Ohm R.A."/>
            <person name="Kuo A."/>
            <person name="Krutzmann J."/>
            <person name="Morin E."/>
            <person name="Arend M."/>
            <person name="Barry K.W."/>
            <person name="Binder M."/>
            <person name="Choi C."/>
            <person name="Clum A."/>
            <person name="Copeland A."/>
            <person name="Grisel N."/>
            <person name="Haridas S."/>
            <person name="Kipfer T."/>
            <person name="LaButti K."/>
            <person name="Lindquist E."/>
            <person name="Lipzen A."/>
            <person name="Maire R."/>
            <person name="Meier B."/>
            <person name="Mihaltcheva S."/>
            <person name="Molinier V."/>
            <person name="Murat C."/>
            <person name="Poggeler S."/>
            <person name="Quandt C.A."/>
            <person name="Sperisen C."/>
            <person name="Tritt A."/>
            <person name="Tisserant E."/>
            <person name="Crous P.W."/>
            <person name="Henrissat B."/>
            <person name="Nehls U."/>
            <person name="Egli S."/>
            <person name="Spatafora J.W."/>
            <person name="Grigoriev I.V."/>
            <person name="Martin F.M."/>
        </authorList>
    </citation>
    <scope>NUCLEOTIDE SEQUENCE [LARGE SCALE GENOMIC DNA]</scope>
    <source>
        <strain evidence="2 3">CBS 459.81</strain>
    </source>
</reference>
<accession>A0A8E2EC11</accession>
<sequence length="356" mass="40477">MCFRQVSYFPGCDHKLPLGDEVEQCARARLTSQPCPTVESQSMEFSGKCFDCRSQEMAAQANKEEDRFDQELEAALQASENDTAQPRDDEWEDDLDKILRLSLQEHEEQQRALASRPKLFYDMHVRYECGHEENIGTTEIERDADQEGPPYLVQDDYYHQCPDCRGGPSAAQPHQFVLDMRAPSTQLPANGFGEEDDPIDLVPQGGGKGQRGAPAPPPLLYEPTAEDVAEARQREAPPEFEDNGISPQFRVPPRRQRPQGEDLHELHFQSHTPPHEDDARSERSYASDDEFGSPPDLPGYGTVDNLALANYVGEERERQEAKQRAKAERLREEGRRAKEEAERRTAKRRDTAPPYR</sequence>
<name>A0A8E2EC11_9PEZI</name>
<gene>
    <name evidence="2" type="ORF">K432DRAFT_442537</name>
</gene>
<protein>
    <submittedName>
        <fullName evidence="2">Uncharacterized protein</fullName>
    </submittedName>
</protein>
<keyword evidence="3" id="KW-1185">Reference proteome</keyword>
<feature type="compositionally biased region" description="Basic and acidic residues" evidence="1">
    <location>
        <begin position="313"/>
        <end position="356"/>
    </location>
</feature>
<dbReference type="EMBL" id="KV744929">
    <property type="protein sequence ID" value="OCK81207.1"/>
    <property type="molecule type" value="Genomic_DNA"/>
</dbReference>
<evidence type="ECO:0000313" key="3">
    <source>
        <dbReference type="Proteomes" id="UP000250266"/>
    </source>
</evidence>
<dbReference type="Proteomes" id="UP000250266">
    <property type="component" value="Unassembled WGS sequence"/>
</dbReference>
<evidence type="ECO:0000256" key="1">
    <source>
        <dbReference type="SAM" id="MobiDB-lite"/>
    </source>
</evidence>
<feature type="region of interest" description="Disordered" evidence="1">
    <location>
        <begin position="185"/>
        <end position="356"/>
    </location>
</feature>
<proteinExistence type="predicted"/>